<dbReference type="InterPro" id="IPR050266">
    <property type="entry name" value="AB_hydrolase_sf"/>
</dbReference>
<dbReference type="GO" id="GO:0016020">
    <property type="term" value="C:membrane"/>
    <property type="evidence" value="ECO:0007669"/>
    <property type="project" value="TreeGrafter"/>
</dbReference>
<protein>
    <submittedName>
        <fullName evidence="2">Alpha/beta hydrolase</fullName>
    </submittedName>
</protein>
<dbReference type="InterPro" id="IPR029058">
    <property type="entry name" value="AB_hydrolase_fold"/>
</dbReference>
<feature type="domain" description="AB hydrolase-1" evidence="1">
    <location>
        <begin position="15"/>
        <end position="123"/>
    </location>
</feature>
<proteinExistence type="predicted"/>
<reference evidence="2 3" key="1">
    <citation type="journal article" date="2011" name="Syst. Appl. Microbiol.">
        <title>Defluviimonas denitrificans gen. nov., sp. nov., and Pararhodobacter aggregans gen. nov., sp. nov., non-phototrophic Rhodobacteraceae from the biofilter of a marine aquaculture.</title>
        <authorList>
            <person name="Foesel B.U."/>
            <person name="Drake H.L."/>
            <person name="Schramm A."/>
        </authorList>
    </citation>
    <scope>NUCLEOTIDE SEQUENCE [LARGE SCALE GENOMIC DNA]</scope>
    <source>
        <strain evidence="2 3">D1-19</strain>
    </source>
</reference>
<dbReference type="EMBL" id="QDDR01000002">
    <property type="protein sequence ID" value="PVE48553.1"/>
    <property type="molecule type" value="Genomic_DNA"/>
</dbReference>
<evidence type="ECO:0000313" key="3">
    <source>
        <dbReference type="Proteomes" id="UP000244810"/>
    </source>
</evidence>
<comment type="caution">
    <text evidence="2">The sequence shown here is derived from an EMBL/GenBank/DDBJ whole genome shotgun (WGS) entry which is preliminary data.</text>
</comment>
<organism evidence="2 3">
    <name type="scientific">Pararhodobacter aggregans</name>
    <dbReference type="NCBI Taxonomy" id="404875"/>
    <lineage>
        <taxon>Bacteria</taxon>
        <taxon>Pseudomonadati</taxon>
        <taxon>Pseudomonadota</taxon>
        <taxon>Alphaproteobacteria</taxon>
        <taxon>Rhodobacterales</taxon>
        <taxon>Paracoccaceae</taxon>
        <taxon>Pararhodobacter</taxon>
    </lineage>
</organism>
<gene>
    <name evidence="2" type="ORF">DDE23_05730</name>
</gene>
<dbReference type="Gene3D" id="3.40.50.1820">
    <property type="entry name" value="alpha/beta hydrolase"/>
    <property type="match status" value="1"/>
</dbReference>
<dbReference type="InterPro" id="IPR000073">
    <property type="entry name" value="AB_hydrolase_1"/>
</dbReference>
<dbReference type="PANTHER" id="PTHR43798">
    <property type="entry name" value="MONOACYLGLYCEROL LIPASE"/>
    <property type="match status" value="1"/>
</dbReference>
<dbReference type="AlphaFoldDB" id="A0A2T7UUV6"/>
<accession>A0A2T7UUV6</accession>
<dbReference type="Proteomes" id="UP000244810">
    <property type="component" value="Unassembled WGS sequence"/>
</dbReference>
<name>A0A2T7UUV6_9RHOB</name>
<dbReference type="GO" id="GO:0016787">
    <property type="term" value="F:hydrolase activity"/>
    <property type="evidence" value="ECO:0007669"/>
    <property type="project" value="UniProtKB-KW"/>
</dbReference>
<keyword evidence="3" id="KW-1185">Reference proteome</keyword>
<dbReference type="Pfam" id="PF00561">
    <property type="entry name" value="Abhydrolase_1"/>
    <property type="match status" value="1"/>
</dbReference>
<dbReference type="OrthoDB" id="9804723at2"/>
<evidence type="ECO:0000313" key="2">
    <source>
        <dbReference type="EMBL" id="PVE48553.1"/>
    </source>
</evidence>
<dbReference type="RefSeq" id="WP_107750559.1">
    <property type="nucleotide sequence ID" value="NZ_QBKF01000002.1"/>
</dbReference>
<sequence>MTGLYAERGGQGARLIVLLHGLGATGAVWHGVAAGIEAQGHRWIAPDFRGHGRSPAEGPYGFGVHAADLARLLAAEDPSQVTVLGHSFGGVVGALWAGGLFGPPPARLVTLGVKQVWSAEEIAGAQAMAARPGKVFATEAEARERHAKVSGLLGLVSLGAPALARGVRAVEGGFTLAMAPGVFGAVGPSIEAILRGVQVPLRMTAGSGDPMVTLAQMRAIDPGALLLDGLPHNVHVAAPERVLALLD</sequence>
<dbReference type="SUPFAM" id="SSF53474">
    <property type="entry name" value="alpha/beta-Hydrolases"/>
    <property type="match status" value="1"/>
</dbReference>
<keyword evidence="2" id="KW-0378">Hydrolase</keyword>
<evidence type="ECO:0000259" key="1">
    <source>
        <dbReference type="Pfam" id="PF00561"/>
    </source>
</evidence>
<dbReference type="PANTHER" id="PTHR43798:SF33">
    <property type="entry name" value="HYDROLASE, PUTATIVE (AFU_ORTHOLOGUE AFUA_2G14860)-RELATED"/>
    <property type="match status" value="1"/>
</dbReference>